<evidence type="ECO:0000313" key="3">
    <source>
        <dbReference type="EMBL" id="KAJ4443241.1"/>
    </source>
</evidence>
<sequence length="258" mass="30069">MHRRFPRMSGWHSRIIWTSPLSAAVALLSPRLSTPQHMPQEADARALAPDYGRPCNPSAGQEQRLRVFENKVLRKIFGAKRDEVTREWIKLHNTEMYALFSSPDINKNNKFRRLRWAGHVARMGESRNAYRVLVERPEGKIPLETSRRLIEKGRKPKRRSLESSNQTPLPKINQCGHGYDSIEVERYTEPMNANYRATNYTFVTPHRDTIDMELEDEDVDVEVGFGRLLYLVQWIHVHRFTGKQLATLTKQKNDHAIN</sequence>
<feature type="region of interest" description="Disordered" evidence="1">
    <location>
        <begin position="152"/>
        <end position="175"/>
    </location>
</feature>
<evidence type="ECO:0000256" key="1">
    <source>
        <dbReference type="SAM" id="MobiDB-lite"/>
    </source>
</evidence>
<name>A0ABQ8TAW7_PERAM</name>
<feature type="signal peptide" evidence="2">
    <location>
        <begin position="1"/>
        <end position="26"/>
    </location>
</feature>
<reference evidence="3 4" key="1">
    <citation type="journal article" date="2022" name="Allergy">
        <title>Genome assembly and annotation of Periplaneta americana reveal a comprehensive cockroach allergen profile.</title>
        <authorList>
            <person name="Wang L."/>
            <person name="Xiong Q."/>
            <person name="Saelim N."/>
            <person name="Wang L."/>
            <person name="Nong W."/>
            <person name="Wan A.T."/>
            <person name="Shi M."/>
            <person name="Liu X."/>
            <person name="Cao Q."/>
            <person name="Hui J.H.L."/>
            <person name="Sookrung N."/>
            <person name="Leung T.F."/>
            <person name="Tungtrongchitr A."/>
            <person name="Tsui S.K.W."/>
        </authorList>
    </citation>
    <scope>NUCLEOTIDE SEQUENCE [LARGE SCALE GENOMIC DNA]</scope>
    <source>
        <strain evidence="3">PWHHKU_190912</strain>
    </source>
</reference>
<dbReference type="EMBL" id="JAJSOF020000013">
    <property type="protein sequence ID" value="KAJ4443241.1"/>
    <property type="molecule type" value="Genomic_DNA"/>
</dbReference>
<keyword evidence="4" id="KW-1185">Reference proteome</keyword>
<gene>
    <name evidence="3" type="ORF">ANN_04909</name>
</gene>
<proteinExistence type="predicted"/>
<organism evidence="3 4">
    <name type="scientific">Periplaneta americana</name>
    <name type="common">American cockroach</name>
    <name type="synonym">Blatta americana</name>
    <dbReference type="NCBI Taxonomy" id="6978"/>
    <lineage>
        <taxon>Eukaryota</taxon>
        <taxon>Metazoa</taxon>
        <taxon>Ecdysozoa</taxon>
        <taxon>Arthropoda</taxon>
        <taxon>Hexapoda</taxon>
        <taxon>Insecta</taxon>
        <taxon>Pterygota</taxon>
        <taxon>Neoptera</taxon>
        <taxon>Polyneoptera</taxon>
        <taxon>Dictyoptera</taxon>
        <taxon>Blattodea</taxon>
        <taxon>Blattoidea</taxon>
        <taxon>Blattidae</taxon>
        <taxon>Blattinae</taxon>
        <taxon>Periplaneta</taxon>
    </lineage>
</organism>
<accession>A0ABQ8TAW7</accession>
<comment type="caution">
    <text evidence="3">The sequence shown here is derived from an EMBL/GenBank/DDBJ whole genome shotgun (WGS) entry which is preliminary data.</text>
</comment>
<evidence type="ECO:0000256" key="2">
    <source>
        <dbReference type="SAM" id="SignalP"/>
    </source>
</evidence>
<keyword evidence="2" id="KW-0732">Signal</keyword>
<protein>
    <submittedName>
        <fullName evidence="3">Uncharacterized protein</fullName>
    </submittedName>
</protein>
<dbReference type="Proteomes" id="UP001148838">
    <property type="component" value="Unassembled WGS sequence"/>
</dbReference>
<feature type="chain" id="PRO_5045281972" evidence="2">
    <location>
        <begin position="27"/>
        <end position="258"/>
    </location>
</feature>
<evidence type="ECO:0000313" key="4">
    <source>
        <dbReference type="Proteomes" id="UP001148838"/>
    </source>
</evidence>